<keyword evidence="3" id="KW-1185">Reference proteome</keyword>
<dbReference type="Gramene" id="TuG1812G0400001846.01.T01">
    <property type="protein sequence ID" value="TuG1812G0400001846.01.T01"/>
    <property type="gene ID" value="TuG1812G0400001846.01"/>
</dbReference>
<reference evidence="3" key="1">
    <citation type="journal article" date="2013" name="Nature">
        <title>Draft genome of the wheat A-genome progenitor Triticum urartu.</title>
        <authorList>
            <person name="Ling H.Q."/>
            <person name="Zhao S."/>
            <person name="Liu D."/>
            <person name="Wang J."/>
            <person name="Sun H."/>
            <person name="Zhang C."/>
            <person name="Fan H."/>
            <person name="Li D."/>
            <person name="Dong L."/>
            <person name="Tao Y."/>
            <person name="Gao C."/>
            <person name="Wu H."/>
            <person name="Li Y."/>
            <person name="Cui Y."/>
            <person name="Guo X."/>
            <person name="Zheng S."/>
            <person name="Wang B."/>
            <person name="Yu K."/>
            <person name="Liang Q."/>
            <person name="Yang W."/>
            <person name="Lou X."/>
            <person name="Chen J."/>
            <person name="Feng M."/>
            <person name="Jian J."/>
            <person name="Zhang X."/>
            <person name="Luo G."/>
            <person name="Jiang Y."/>
            <person name="Liu J."/>
            <person name="Wang Z."/>
            <person name="Sha Y."/>
            <person name="Zhang B."/>
            <person name="Wu H."/>
            <person name="Tang D."/>
            <person name="Shen Q."/>
            <person name="Xue P."/>
            <person name="Zou S."/>
            <person name="Wang X."/>
            <person name="Liu X."/>
            <person name="Wang F."/>
            <person name="Yang Y."/>
            <person name="An X."/>
            <person name="Dong Z."/>
            <person name="Zhang K."/>
            <person name="Zhang X."/>
            <person name="Luo M.C."/>
            <person name="Dvorak J."/>
            <person name="Tong Y."/>
            <person name="Wang J."/>
            <person name="Yang H."/>
            <person name="Li Z."/>
            <person name="Wang D."/>
            <person name="Zhang A."/>
            <person name="Wang J."/>
        </authorList>
    </citation>
    <scope>NUCLEOTIDE SEQUENCE</scope>
    <source>
        <strain evidence="3">cv. G1812</strain>
    </source>
</reference>
<name>A0A8R7U6E8_TRIUA</name>
<protein>
    <submittedName>
        <fullName evidence="2">Uncharacterized protein</fullName>
    </submittedName>
</protein>
<dbReference type="Proteomes" id="UP000015106">
    <property type="component" value="Chromosome 4"/>
</dbReference>
<evidence type="ECO:0000256" key="1">
    <source>
        <dbReference type="SAM" id="MobiDB-lite"/>
    </source>
</evidence>
<dbReference type="EnsemblPlants" id="TuG1812G0400001846.01.T01">
    <property type="protein sequence ID" value="TuG1812G0400001846.01.T01"/>
    <property type="gene ID" value="TuG1812G0400001846.01"/>
</dbReference>
<accession>A0A8R7U6E8</accession>
<feature type="compositionally biased region" description="Low complexity" evidence="1">
    <location>
        <begin position="86"/>
        <end position="99"/>
    </location>
</feature>
<proteinExistence type="predicted"/>
<dbReference type="AlphaFoldDB" id="A0A8R7U6E8"/>
<evidence type="ECO:0000313" key="3">
    <source>
        <dbReference type="Proteomes" id="UP000015106"/>
    </source>
</evidence>
<reference evidence="2" key="3">
    <citation type="submission" date="2022-06" db="UniProtKB">
        <authorList>
            <consortium name="EnsemblPlants"/>
        </authorList>
    </citation>
    <scope>IDENTIFICATION</scope>
</reference>
<sequence>PTPTHLRTPPRSPHSPTFAAALPAAGSPRNPCLLPATGAAAHTHAHKPRRSLDMSAAPPPQGSDVLQPYAPHCRHKAPTTFRPARRAAAVPPAHASMVPMRPPPSPRHDPVHRAAISGVSPPMNVPTRRPR</sequence>
<evidence type="ECO:0000313" key="2">
    <source>
        <dbReference type="EnsemblPlants" id="TuG1812G0400001846.01.T01"/>
    </source>
</evidence>
<reference evidence="2" key="2">
    <citation type="submission" date="2018-03" db="EMBL/GenBank/DDBJ databases">
        <title>The Triticum urartu genome reveals the dynamic nature of wheat genome evolution.</title>
        <authorList>
            <person name="Ling H."/>
            <person name="Ma B."/>
            <person name="Shi X."/>
            <person name="Liu H."/>
            <person name="Dong L."/>
            <person name="Sun H."/>
            <person name="Cao Y."/>
            <person name="Gao Q."/>
            <person name="Zheng S."/>
            <person name="Li Y."/>
            <person name="Yu Y."/>
            <person name="Du H."/>
            <person name="Qi M."/>
            <person name="Li Y."/>
            <person name="Yu H."/>
            <person name="Cui Y."/>
            <person name="Wang N."/>
            <person name="Chen C."/>
            <person name="Wu H."/>
            <person name="Zhao Y."/>
            <person name="Zhang J."/>
            <person name="Li Y."/>
            <person name="Zhou W."/>
            <person name="Zhang B."/>
            <person name="Hu W."/>
            <person name="Eijk M."/>
            <person name="Tang J."/>
            <person name="Witsenboer H."/>
            <person name="Zhao S."/>
            <person name="Li Z."/>
            <person name="Zhang A."/>
            <person name="Wang D."/>
            <person name="Liang C."/>
        </authorList>
    </citation>
    <scope>NUCLEOTIDE SEQUENCE [LARGE SCALE GENOMIC DNA]</scope>
    <source>
        <strain evidence="2">cv. G1812</strain>
    </source>
</reference>
<feature type="region of interest" description="Disordered" evidence="1">
    <location>
        <begin position="1"/>
        <end position="131"/>
    </location>
</feature>
<organism evidence="2 3">
    <name type="scientific">Triticum urartu</name>
    <name type="common">Red wild einkorn</name>
    <name type="synonym">Crithodium urartu</name>
    <dbReference type="NCBI Taxonomy" id="4572"/>
    <lineage>
        <taxon>Eukaryota</taxon>
        <taxon>Viridiplantae</taxon>
        <taxon>Streptophyta</taxon>
        <taxon>Embryophyta</taxon>
        <taxon>Tracheophyta</taxon>
        <taxon>Spermatophyta</taxon>
        <taxon>Magnoliopsida</taxon>
        <taxon>Liliopsida</taxon>
        <taxon>Poales</taxon>
        <taxon>Poaceae</taxon>
        <taxon>BOP clade</taxon>
        <taxon>Pooideae</taxon>
        <taxon>Triticodae</taxon>
        <taxon>Triticeae</taxon>
        <taxon>Triticinae</taxon>
        <taxon>Triticum</taxon>
    </lineage>
</organism>